<proteinExistence type="predicted"/>
<keyword evidence="2" id="KW-1185">Reference proteome</keyword>
<dbReference type="Proteomes" id="UP001231649">
    <property type="component" value="Chromosome 28"/>
</dbReference>
<name>A0ACC2Q2C7_9NEOP</name>
<organism evidence="1 2">
    <name type="scientific">Mythimna loreyi</name>
    <dbReference type="NCBI Taxonomy" id="667449"/>
    <lineage>
        <taxon>Eukaryota</taxon>
        <taxon>Metazoa</taxon>
        <taxon>Ecdysozoa</taxon>
        <taxon>Arthropoda</taxon>
        <taxon>Hexapoda</taxon>
        <taxon>Insecta</taxon>
        <taxon>Pterygota</taxon>
        <taxon>Neoptera</taxon>
        <taxon>Endopterygota</taxon>
        <taxon>Lepidoptera</taxon>
        <taxon>Glossata</taxon>
        <taxon>Ditrysia</taxon>
        <taxon>Noctuoidea</taxon>
        <taxon>Noctuidae</taxon>
        <taxon>Noctuinae</taxon>
        <taxon>Hadenini</taxon>
        <taxon>Mythimna</taxon>
    </lineage>
</organism>
<dbReference type="EMBL" id="CM056804">
    <property type="protein sequence ID" value="KAJ8706251.1"/>
    <property type="molecule type" value="Genomic_DNA"/>
</dbReference>
<sequence length="293" mass="33507">MEDKKQRSANFTNYEKTLLAELVMKYKDIVENKRTDATSNVQKAAGWTRLAQEFNSMSSNRNRTPNSLKTCWENIKRNTKKQVSDRKKQIFKTGGGQPQPTNGNSSANVIVEAVLGPALEGLPNIYDSDEPEYGSSNTAQPVITKNDPANWSPGQITCDEQWTNEAIVISVAEDDKENRHQQDYEKGPSTFTTEESEKTHLHTNKELWESWTPKTLKMPLAEPLRSNNEKADEWIRRRRPKTDCSADVLMKEKIELVRILKKNAEEEGNLRILILKEQLKQEQTKTDKLKSAD</sequence>
<comment type="caution">
    <text evidence="1">The sequence shown here is derived from an EMBL/GenBank/DDBJ whole genome shotgun (WGS) entry which is preliminary data.</text>
</comment>
<gene>
    <name evidence="1" type="ORF">PYW08_010877</name>
</gene>
<reference evidence="1" key="1">
    <citation type="submission" date="2023-03" db="EMBL/GenBank/DDBJ databases">
        <title>Chromosome-level genomes of two armyworms, Mythimna separata and Mythimna loreyi, provide insights into the biosynthesis and reception of sex pheromones.</title>
        <authorList>
            <person name="Zhao H."/>
        </authorList>
    </citation>
    <scope>NUCLEOTIDE SEQUENCE</scope>
    <source>
        <strain evidence="1">BeijingLab</strain>
    </source>
</reference>
<protein>
    <submittedName>
        <fullName evidence="1">Uncharacterized protein</fullName>
    </submittedName>
</protein>
<evidence type="ECO:0000313" key="1">
    <source>
        <dbReference type="EMBL" id="KAJ8706251.1"/>
    </source>
</evidence>
<evidence type="ECO:0000313" key="2">
    <source>
        <dbReference type="Proteomes" id="UP001231649"/>
    </source>
</evidence>
<accession>A0ACC2Q2C7</accession>